<feature type="non-terminal residue" evidence="1">
    <location>
        <position position="126"/>
    </location>
</feature>
<accession>A0A818I6E0</accession>
<name>A0A818I6E0_9BILA</name>
<protein>
    <submittedName>
        <fullName evidence="1">Uncharacterized protein</fullName>
    </submittedName>
</protein>
<organism evidence="1 2">
    <name type="scientific">Rotaria socialis</name>
    <dbReference type="NCBI Taxonomy" id="392032"/>
    <lineage>
        <taxon>Eukaryota</taxon>
        <taxon>Metazoa</taxon>
        <taxon>Spiralia</taxon>
        <taxon>Gnathifera</taxon>
        <taxon>Rotifera</taxon>
        <taxon>Eurotatoria</taxon>
        <taxon>Bdelloidea</taxon>
        <taxon>Philodinida</taxon>
        <taxon>Philodinidae</taxon>
        <taxon>Rotaria</taxon>
    </lineage>
</organism>
<feature type="non-terminal residue" evidence="1">
    <location>
        <position position="1"/>
    </location>
</feature>
<evidence type="ECO:0000313" key="2">
    <source>
        <dbReference type="Proteomes" id="UP000663872"/>
    </source>
</evidence>
<reference evidence="1" key="1">
    <citation type="submission" date="2021-02" db="EMBL/GenBank/DDBJ databases">
        <authorList>
            <person name="Nowell W R."/>
        </authorList>
    </citation>
    <scope>NUCLEOTIDE SEQUENCE</scope>
</reference>
<gene>
    <name evidence="1" type="ORF">GRG538_LOCUS18735</name>
</gene>
<sequence length="126" mass="14069">EIYFILVPDDESILTDGNRQDYNVGELISFASFDIPADTYVDDQKANTLVNDNIFDPFNLYSTSTSTESGAGHYPPVTNSSFHSDPFDLNRHLSQETNSSVNIFSSNLTNNNNFIALSQPQHISTR</sequence>
<dbReference type="Proteomes" id="UP000663872">
    <property type="component" value="Unassembled WGS sequence"/>
</dbReference>
<dbReference type="EMBL" id="CAJNYT010003047">
    <property type="protein sequence ID" value="CAF3520880.1"/>
    <property type="molecule type" value="Genomic_DNA"/>
</dbReference>
<comment type="caution">
    <text evidence="1">The sequence shown here is derived from an EMBL/GenBank/DDBJ whole genome shotgun (WGS) entry which is preliminary data.</text>
</comment>
<dbReference type="AlphaFoldDB" id="A0A818I6E0"/>
<proteinExistence type="predicted"/>
<evidence type="ECO:0000313" key="1">
    <source>
        <dbReference type="EMBL" id="CAF3520880.1"/>
    </source>
</evidence>